<evidence type="ECO:0000313" key="2">
    <source>
        <dbReference type="Proteomes" id="UP001330749"/>
    </source>
</evidence>
<protein>
    <submittedName>
        <fullName evidence="1">Uncharacterized protein</fullName>
    </submittedName>
</protein>
<comment type="caution">
    <text evidence="1">The sequence shown here is derived from an EMBL/GenBank/DDBJ whole genome shotgun (WGS) entry which is preliminary data.</text>
</comment>
<reference evidence="1 2" key="1">
    <citation type="submission" date="2023-03" db="EMBL/GenBank/DDBJ databases">
        <title>Bacillus Genome Sequencing.</title>
        <authorList>
            <person name="Dunlap C."/>
        </authorList>
    </citation>
    <scope>NUCLEOTIDE SEQUENCE [LARGE SCALE GENOMIC DNA]</scope>
    <source>
        <strain evidence="1 2">B-14544</strain>
    </source>
</reference>
<dbReference type="EMBL" id="JARMQG010000156">
    <property type="protein sequence ID" value="MED3563265.1"/>
    <property type="molecule type" value="Genomic_DNA"/>
</dbReference>
<name>A0ABU6NAM7_9BACI</name>
<keyword evidence="2" id="KW-1185">Reference proteome</keyword>
<dbReference type="Proteomes" id="UP001330749">
    <property type="component" value="Unassembled WGS sequence"/>
</dbReference>
<organism evidence="1 2">
    <name type="scientific">Bacillus xiapuensis</name>
    <dbReference type="NCBI Taxonomy" id="2014075"/>
    <lineage>
        <taxon>Bacteria</taxon>
        <taxon>Bacillati</taxon>
        <taxon>Bacillota</taxon>
        <taxon>Bacilli</taxon>
        <taxon>Bacillales</taxon>
        <taxon>Bacillaceae</taxon>
        <taxon>Bacillus</taxon>
    </lineage>
</organism>
<sequence>MMKIVKIDFPTSLSSLEDIEDDNIDVFVELDDGYSYTIVVTTPKNLISMMESEGIEYNPALPPMVIVKKLTEENIKNALETYLENQAYWLKYYFLAGEINIELMNEMLRRIKMENDDLLG</sequence>
<dbReference type="RefSeq" id="WP_327968302.1">
    <property type="nucleotide sequence ID" value="NZ_JARMQG010000156.1"/>
</dbReference>
<gene>
    <name evidence="1" type="ORF">P4447_12545</name>
</gene>
<proteinExistence type="predicted"/>
<evidence type="ECO:0000313" key="1">
    <source>
        <dbReference type="EMBL" id="MED3563265.1"/>
    </source>
</evidence>
<accession>A0ABU6NAM7</accession>